<evidence type="ECO:0000313" key="2">
    <source>
        <dbReference type="EMBL" id="GEY39121.1"/>
    </source>
</evidence>
<comment type="caution">
    <text evidence="2">The sequence shown here is derived from an EMBL/GenBank/DDBJ whole genome shotgun (WGS) entry which is preliminary data.</text>
</comment>
<sequence length="293" mass="33213">EEDPISGTSSGIRACKNMLFHYKACLSHVEELKKLKNEKEGLKSKLTGESTISISSKPEIKFVKAAERLITNKVETVNKSTVKYAELYRKSSKKSNNNNTHQSMPPRPTIHRVDRSSLRINTSNMNAAKPKWASFYKPSHLYVSRPFQGRSAARTQPRVPTVNKSFPTFDSKSSTAARRVNTATPRPNVNSARPRTTQDLMIILIQRVKRLEKELKERTPSTKIHKVDRRRSRFKSCTSSLEEDCWDQGTFNSRNLIADASSSLGEDCSDLRAFNSRNLIADEASSLGEDYWE</sequence>
<evidence type="ECO:0000256" key="1">
    <source>
        <dbReference type="SAM" id="MobiDB-lite"/>
    </source>
</evidence>
<feature type="region of interest" description="Disordered" evidence="1">
    <location>
        <begin position="89"/>
        <end position="116"/>
    </location>
</feature>
<reference evidence="2" key="1">
    <citation type="journal article" date="2019" name="Sci. Rep.">
        <title>Draft genome of Tanacetum cinerariifolium, the natural source of mosquito coil.</title>
        <authorList>
            <person name="Yamashiro T."/>
            <person name="Shiraishi A."/>
            <person name="Satake H."/>
            <person name="Nakayama K."/>
        </authorList>
    </citation>
    <scope>NUCLEOTIDE SEQUENCE</scope>
</reference>
<feature type="region of interest" description="Disordered" evidence="1">
    <location>
        <begin position="152"/>
        <end position="195"/>
    </location>
</feature>
<dbReference type="EMBL" id="BKCJ010174624">
    <property type="protein sequence ID" value="GEY39121.1"/>
    <property type="molecule type" value="Genomic_DNA"/>
</dbReference>
<name>A0A699HLQ4_TANCI</name>
<organism evidence="2">
    <name type="scientific">Tanacetum cinerariifolium</name>
    <name type="common">Dalmatian daisy</name>
    <name type="synonym">Chrysanthemum cinerariifolium</name>
    <dbReference type="NCBI Taxonomy" id="118510"/>
    <lineage>
        <taxon>Eukaryota</taxon>
        <taxon>Viridiplantae</taxon>
        <taxon>Streptophyta</taxon>
        <taxon>Embryophyta</taxon>
        <taxon>Tracheophyta</taxon>
        <taxon>Spermatophyta</taxon>
        <taxon>Magnoliopsida</taxon>
        <taxon>eudicotyledons</taxon>
        <taxon>Gunneridae</taxon>
        <taxon>Pentapetalae</taxon>
        <taxon>asterids</taxon>
        <taxon>campanulids</taxon>
        <taxon>Asterales</taxon>
        <taxon>Asteraceae</taxon>
        <taxon>Asteroideae</taxon>
        <taxon>Anthemideae</taxon>
        <taxon>Anthemidinae</taxon>
        <taxon>Tanacetum</taxon>
    </lineage>
</organism>
<gene>
    <name evidence="2" type="ORF">Tci_411095</name>
</gene>
<feature type="compositionally biased region" description="Polar residues" evidence="1">
    <location>
        <begin position="162"/>
        <end position="195"/>
    </location>
</feature>
<accession>A0A699HLQ4</accession>
<feature type="non-terminal residue" evidence="2">
    <location>
        <position position="1"/>
    </location>
</feature>
<dbReference type="AlphaFoldDB" id="A0A699HLQ4"/>
<proteinExistence type="predicted"/>
<protein>
    <submittedName>
        <fullName evidence="2">Uncharacterized protein</fullName>
    </submittedName>
</protein>